<dbReference type="AlphaFoldDB" id="A0AAW9CVV4"/>
<dbReference type="EMBL" id="QXCT01000001">
    <property type="protein sequence ID" value="MDW9252784.1"/>
    <property type="molecule type" value="Genomic_DNA"/>
</dbReference>
<gene>
    <name evidence="2" type="ORF">C7S16_5539</name>
</gene>
<feature type="region of interest" description="Disordered" evidence="1">
    <location>
        <begin position="58"/>
        <end position="108"/>
    </location>
</feature>
<evidence type="ECO:0000256" key="1">
    <source>
        <dbReference type="SAM" id="MobiDB-lite"/>
    </source>
</evidence>
<feature type="region of interest" description="Disordered" evidence="1">
    <location>
        <begin position="136"/>
        <end position="167"/>
    </location>
</feature>
<evidence type="ECO:0000313" key="3">
    <source>
        <dbReference type="Proteomes" id="UP001272137"/>
    </source>
</evidence>
<organism evidence="2 3">
    <name type="scientific">Burkholderia thailandensis</name>
    <dbReference type="NCBI Taxonomy" id="57975"/>
    <lineage>
        <taxon>Bacteria</taxon>
        <taxon>Pseudomonadati</taxon>
        <taxon>Pseudomonadota</taxon>
        <taxon>Betaproteobacteria</taxon>
        <taxon>Burkholderiales</taxon>
        <taxon>Burkholderiaceae</taxon>
        <taxon>Burkholderia</taxon>
        <taxon>pseudomallei group</taxon>
    </lineage>
</organism>
<evidence type="ECO:0008006" key="4">
    <source>
        <dbReference type="Google" id="ProtNLM"/>
    </source>
</evidence>
<accession>A0AAW9CVV4</accession>
<feature type="region of interest" description="Disordered" evidence="1">
    <location>
        <begin position="1"/>
        <end position="28"/>
    </location>
</feature>
<reference evidence="2" key="1">
    <citation type="submission" date="2018-08" db="EMBL/GenBank/DDBJ databases">
        <title>Identification of Burkholderia cepacia strains that express a Burkholderia pseudomallei-like capsular polysaccharide.</title>
        <authorList>
            <person name="Burtnick M.N."/>
            <person name="Vongsouvath M."/>
            <person name="Newton P."/>
            <person name="Wuthiekanun V."/>
            <person name="Limmathurotsakul D."/>
            <person name="Brett P.J."/>
            <person name="Chantratita N."/>
            <person name="Dance D.A."/>
        </authorList>
    </citation>
    <scope>NUCLEOTIDE SEQUENCE</scope>
    <source>
        <strain evidence="2">SBXCC001</strain>
    </source>
</reference>
<dbReference type="Proteomes" id="UP001272137">
    <property type="component" value="Unassembled WGS sequence"/>
</dbReference>
<proteinExistence type="predicted"/>
<sequence length="194" mass="20808">MSSHDADPMVGVGRRWRFGPTAAKRTTTGRLTATGQIANGDVNASCGVGKERVAPASRLPAAIGGDQSRGSGAAAVKRSRAKEKEGRARAMRGRVGRRRARRASLSGLEPVRRHGAPKAKTRATRAAEAAFAQAARRRREAQSRAPAARAGMANETRRPAQPATRERVRHVAVPLSFRRNGCWRSPFALARLCA</sequence>
<comment type="caution">
    <text evidence="2">The sequence shown here is derived from an EMBL/GenBank/DDBJ whole genome shotgun (WGS) entry which is preliminary data.</text>
</comment>
<protein>
    <recommendedName>
        <fullName evidence="4">LigA</fullName>
    </recommendedName>
</protein>
<evidence type="ECO:0000313" key="2">
    <source>
        <dbReference type="EMBL" id="MDW9252784.1"/>
    </source>
</evidence>
<feature type="compositionally biased region" description="Basic residues" evidence="1">
    <location>
        <begin position="89"/>
        <end position="102"/>
    </location>
</feature>
<name>A0AAW9CVV4_BURTH</name>